<dbReference type="Proteomes" id="UP000887565">
    <property type="component" value="Unplaced"/>
</dbReference>
<keyword evidence="1" id="KW-1185">Reference proteome</keyword>
<protein>
    <submittedName>
        <fullName evidence="2">Uncharacterized protein</fullName>
    </submittedName>
</protein>
<accession>A0A915IIC7</accession>
<reference evidence="2" key="1">
    <citation type="submission" date="2022-11" db="UniProtKB">
        <authorList>
            <consortium name="WormBaseParasite"/>
        </authorList>
    </citation>
    <scope>IDENTIFICATION</scope>
</reference>
<name>A0A915IIC7_ROMCU</name>
<sequence>MDDKVDIPADCHVMGRGQIIGLTASLATAALNDAAVKICASETFGKPNLNLKTVFKMGEEVVFKALRESSKVFRANYVRRVKDCLSGKAKVVKLMESYGFLEAVTPAAYRGGQIFFVAIAYGNYEARNFYSLHRDCRLFFRVGDIVEYVATPDTHKRDSLYCFYCDLTLNDDCVIPPQQPQFSISSKKNCADSKNKFVGIVVSFLEQSDQGSCQIYVRTLGVLVLKASDLHPKLSDLGDVMQTGERVGLSLVYEDDERLEPWKIVSVELLDCKTKIRFKKWKDTARITDDDVSKSSIPFDRASSKPSSITSSFDDFLDDTLDAELEALNFGSDETNGDYADPIGQSTLHSDVSFSKNAVSAKCKTIDERHKFLIAPDVKNTENFRHLSPTRREADYQSWRLPNRSELSNEQINDNAPRRPIGSAFSSLRSDGQPIAAALASPTQQNLSRYERRSHKTLLAAPIAVLDESVDAVCQTRNVETQTETSFERQFFEKLIDDRDIFEFLASNKPTFIRDWYKFSRKINILKEY</sequence>
<dbReference type="WBParaSite" id="nRc.2.0.1.t13132-RA">
    <property type="protein sequence ID" value="nRc.2.0.1.t13132-RA"/>
    <property type="gene ID" value="nRc.2.0.1.g13132"/>
</dbReference>
<evidence type="ECO:0000313" key="1">
    <source>
        <dbReference type="Proteomes" id="UP000887565"/>
    </source>
</evidence>
<dbReference type="AlphaFoldDB" id="A0A915IIC7"/>
<evidence type="ECO:0000313" key="2">
    <source>
        <dbReference type="WBParaSite" id="nRc.2.0.1.t13132-RA"/>
    </source>
</evidence>
<proteinExistence type="predicted"/>
<organism evidence="1 2">
    <name type="scientific">Romanomermis culicivorax</name>
    <name type="common">Nematode worm</name>
    <dbReference type="NCBI Taxonomy" id="13658"/>
    <lineage>
        <taxon>Eukaryota</taxon>
        <taxon>Metazoa</taxon>
        <taxon>Ecdysozoa</taxon>
        <taxon>Nematoda</taxon>
        <taxon>Enoplea</taxon>
        <taxon>Dorylaimia</taxon>
        <taxon>Mermithida</taxon>
        <taxon>Mermithoidea</taxon>
        <taxon>Mermithidae</taxon>
        <taxon>Romanomermis</taxon>
    </lineage>
</organism>